<keyword evidence="1" id="KW-0472">Membrane</keyword>
<feature type="transmembrane region" description="Helical" evidence="1">
    <location>
        <begin position="222"/>
        <end position="239"/>
    </location>
</feature>
<feature type="transmembrane region" description="Helical" evidence="1">
    <location>
        <begin position="12"/>
        <end position="35"/>
    </location>
</feature>
<keyword evidence="1" id="KW-0812">Transmembrane</keyword>
<feature type="transmembrane region" description="Helical" evidence="1">
    <location>
        <begin position="188"/>
        <end position="210"/>
    </location>
</feature>
<dbReference type="RefSeq" id="WP_139013237.1">
    <property type="nucleotide sequence ID" value="NZ_VBSN01000049.1"/>
</dbReference>
<dbReference type="Proteomes" id="UP000323994">
    <property type="component" value="Unassembled WGS sequence"/>
</dbReference>
<dbReference type="EMBL" id="VBSN01000049">
    <property type="protein sequence ID" value="KAA6438435.1"/>
    <property type="molecule type" value="Genomic_DNA"/>
</dbReference>
<protein>
    <submittedName>
        <fullName evidence="2">DUF4239 domain-containing protein</fullName>
    </submittedName>
</protein>
<gene>
    <name evidence="2" type="ORF">FEM33_17260</name>
</gene>
<comment type="caution">
    <text evidence="2">The sequence shown here is derived from an EMBL/GenBank/DDBJ whole genome shotgun (WGS) entry which is preliminary data.</text>
</comment>
<keyword evidence="3" id="KW-1185">Reference proteome</keyword>
<name>A0A5M8QQH3_9BACT</name>
<proteinExistence type="predicted"/>
<keyword evidence="1" id="KW-1133">Transmembrane helix</keyword>
<evidence type="ECO:0000313" key="3">
    <source>
        <dbReference type="Proteomes" id="UP000323994"/>
    </source>
</evidence>
<sequence length="269" mass="30645">MVSYILETQVAGWLPAPVLCLLFVLLCVVLGQIGLTLFEKFFRLHLDVVDNDLTGIMFSTIGLIYSLILAFVIVAVWDDYDDLSKTIEEETDKLNGIMAHTGTLPADMQISMKTAMITYCRQVLQEEWQMNGRNVPERPSAIPSLRLALLRVEPSSKREENIYTVVDQELSSISDLRRKRLGYAKSHIPDLVWFTLQVGSMMLIVFSYFLTAPSGRIKRVSLGFFTGYLAMCMFLIYTLDRPFGKVIQVSRQPYANVLMNLEQYYAVNL</sequence>
<reference evidence="2 3" key="1">
    <citation type="submission" date="2019-05" db="EMBL/GenBank/DDBJ databases">
        <authorList>
            <person name="Qu J.-H."/>
        </authorList>
    </citation>
    <scope>NUCLEOTIDE SEQUENCE [LARGE SCALE GENOMIC DNA]</scope>
    <source>
        <strain evidence="2 3">NS28</strain>
    </source>
</reference>
<dbReference type="InterPro" id="IPR025333">
    <property type="entry name" value="DUF4239"/>
</dbReference>
<accession>A0A5M8QQH3</accession>
<dbReference type="OrthoDB" id="940913at2"/>
<dbReference type="AlphaFoldDB" id="A0A5M8QQH3"/>
<feature type="transmembrane region" description="Helical" evidence="1">
    <location>
        <begin position="55"/>
        <end position="77"/>
    </location>
</feature>
<organism evidence="2 3">
    <name type="scientific">Dyadobacter flavalbus</name>
    <dbReference type="NCBI Taxonomy" id="2579942"/>
    <lineage>
        <taxon>Bacteria</taxon>
        <taxon>Pseudomonadati</taxon>
        <taxon>Bacteroidota</taxon>
        <taxon>Cytophagia</taxon>
        <taxon>Cytophagales</taxon>
        <taxon>Spirosomataceae</taxon>
        <taxon>Dyadobacter</taxon>
    </lineage>
</organism>
<evidence type="ECO:0000313" key="2">
    <source>
        <dbReference type="EMBL" id="KAA6438435.1"/>
    </source>
</evidence>
<dbReference type="Pfam" id="PF14023">
    <property type="entry name" value="Bestrophin-like"/>
    <property type="match status" value="1"/>
</dbReference>
<evidence type="ECO:0000256" key="1">
    <source>
        <dbReference type="SAM" id="Phobius"/>
    </source>
</evidence>